<dbReference type="SUPFAM" id="SSF52540">
    <property type="entry name" value="P-loop containing nucleoside triphosphate hydrolases"/>
    <property type="match status" value="1"/>
</dbReference>
<protein>
    <submittedName>
        <fullName evidence="4">NACHT domain-containing protein</fullName>
    </submittedName>
</protein>
<reference evidence="4" key="1">
    <citation type="submission" date="2022-12" db="EMBL/GenBank/DDBJ databases">
        <authorList>
            <person name="Ruckert C."/>
            <person name="Busche T."/>
            <person name="Kalinowski J."/>
            <person name="Wittmann C."/>
        </authorList>
    </citation>
    <scope>NUCLEOTIDE SEQUENCE</scope>
    <source>
        <strain evidence="4">DSM 40467</strain>
    </source>
</reference>
<evidence type="ECO:0000256" key="2">
    <source>
        <dbReference type="ARBA" id="ARBA00022840"/>
    </source>
</evidence>
<sequence>MTTGVGGLDPAVLGARLASGLVGPLVRKLFVKDGPGAALVDRPVRLSALVSFRGEKRALGEKELRKLVRELVDRAARETREAPLDDSELEAVTDALELTLYALGRLELDDVQAVRLGHEALATTLYVQAGGRELVRFLSEDSVSLYSQLLTSACLHILHFFTQRSAFVPRTLVEQSRQLGDLIERMDLLLGRLANRTVEDTSFEQRYTAYLAKKHSRLTIYGVDLNESRAWPLDAAYLSLEATRDAEHQEAPGESLTTRDAEVALPERWLPSAPQPVEQVLAGHERVLLRGAAGSGKTTLVQWLAVTTAHQGRLTGDLAHLMGRVPFVLPLRTLTRGGARLPVPGDFLNAVSCPLAGSQPAGWADRVLGAGRGLLLVDGIDEVPEEERERTRRWLADLLAAFPGNLWLVTSRPSAVRQEWLGGEDFTELTLSPMNRENITVFIRRWHRAAGAEAALCEALLNAVRTKQDLGRLATNPLMCALICALHRERRGFLPRGRKALYDAALSMLLERRDRERELSVELDEESQVELLQRLAYWLIRNGRAEMDRSDALHQLERLLPSMPYVAAQGSAEEILRHLIVRSGLLREPAAGAVDFVHRTFQDYLGARAAVEERDFDVLLHHAQLDQWEDVIRMAVAHARPAERARLLRGLVERGDREPEHRVRLHLLAMACLEHAAKLDPEVRARVERRAGELIPPRTQAEARKLADLGPMVLELLPGPEEVHDDQAAANVVSAASLIGGDAALPCVVRYRDHESVAVRNQLGFHWNQFDTETYAEEVVRHLLDTPGTTIAVRTAQELAALGRLGGHHDVEVFGDLGPELITQALGEAKLRSLSLVNHPATDLGFLAGYRRLTRLRLMECPGVISLAPLAGIPLQELILRGSTPWQGIEVMGREVPLQRLLLPPSARDLSFLASFPSLRQLGLDLDTPPTEEDWQAVTALKRLTVLSLNLGELTALKSQNVRLENVTRISLVSQHQTPDLGSLVTVFPEVTWLYVFQADEVDLSPLAAAARLSHVLTSFPCRVHNATALPPYVEVNPRPKE</sequence>
<keyword evidence="5" id="KW-1185">Reference proteome</keyword>
<feature type="domain" description="NACHT" evidence="3">
    <location>
        <begin position="285"/>
        <end position="612"/>
    </location>
</feature>
<dbReference type="PROSITE" id="PS50837">
    <property type="entry name" value="NACHT"/>
    <property type="match status" value="1"/>
</dbReference>
<dbReference type="SUPFAM" id="SSF52058">
    <property type="entry name" value="L domain-like"/>
    <property type="match status" value="1"/>
</dbReference>
<gene>
    <name evidence="4" type="ORF">STRCI_004573</name>
</gene>
<keyword evidence="2" id="KW-0067">ATP-binding</keyword>
<dbReference type="InterPro" id="IPR032675">
    <property type="entry name" value="LRR_dom_sf"/>
</dbReference>
<dbReference type="RefSeq" id="WP_269660821.1">
    <property type="nucleotide sequence ID" value="NZ_CP114413.1"/>
</dbReference>
<dbReference type="Gene3D" id="3.40.50.300">
    <property type="entry name" value="P-loop containing nucleotide triphosphate hydrolases"/>
    <property type="match status" value="1"/>
</dbReference>
<dbReference type="InterPro" id="IPR007111">
    <property type="entry name" value="NACHT_NTPase"/>
</dbReference>
<keyword evidence="1" id="KW-0547">Nucleotide-binding</keyword>
<accession>A0ABY7KJV7</accession>
<dbReference type="InterPro" id="IPR027417">
    <property type="entry name" value="P-loop_NTPase"/>
</dbReference>
<evidence type="ECO:0000256" key="1">
    <source>
        <dbReference type="ARBA" id="ARBA00022741"/>
    </source>
</evidence>
<evidence type="ECO:0000259" key="3">
    <source>
        <dbReference type="PROSITE" id="PS50837"/>
    </source>
</evidence>
<evidence type="ECO:0000313" key="5">
    <source>
        <dbReference type="Proteomes" id="UP001164439"/>
    </source>
</evidence>
<dbReference type="Pfam" id="PF22733">
    <property type="entry name" value="NNH1"/>
    <property type="match status" value="1"/>
</dbReference>
<proteinExistence type="predicted"/>
<dbReference type="Proteomes" id="UP001164439">
    <property type="component" value="Chromosome"/>
</dbReference>
<dbReference type="PANTHER" id="PTHR46844">
    <property type="entry name" value="SLR5058 PROTEIN"/>
    <property type="match status" value="1"/>
</dbReference>
<organism evidence="4 5">
    <name type="scientific">Streptomyces cinnabarinus</name>
    <dbReference type="NCBI Taxonomy" id="67287"/>
    <lineage>
        <taxon>Bacteria</taxon>
        <taxon>Bacillati</taxon>
        <taxon>Actinomycetota</taxon>
        <taxon>Actinomycetes</taxon>
        <taxon>Kitasatosporales</taxon>
        <taxon>Streptomycetaceae</taxon>
        <taxon>Streptomyces</taxon>
    </lineage>
</organism>
<dbReference type="PANTHER" id="PTHR46844:SF1">
    <property type="entry name" value="SLR5058 PROTEIN"/>
    <property type="match status" value="1"/>
</dbReference>
<dbReference type="Gene3D" id="3.80.10.10">
    <property type="entry name" value="Ribonuclease Inhibitor"/>
    <property type="match status" value="1"/>
</dbReference>
<name>A0ABY7KJV7_9ACTN</name>
<dbReference type="InterPro" id="IPR054547">
    <property type="entry name" value="NNH1"/>
</dbReference>
<dbReference type="Pfam" id="PF05729">
    <property type="entry name" value="NACHT"/>
    <property type="match status" value="1"/>
</dbReference>
<dbReference type="EMBL" id="CP114413">
    <property type="protein sequence ID" value="WAZ23241.1"/>
    <property type="molecule type" value="Genomic_DNA"/>
</dbReference>
<evidence type="ECO:0000313" key="4">
    <source>
        <dbReference type="EMBL" id="WAZ23241.1"/>
    </source>
</evidence>